<dbReference type="EMBL" id="CP002431">
    <property type="protein sequence ID" value="ADU63353.1"/>
    <property type="molecule type" value="Genomic_DNA"/>
</dbReference>
<feature type="compositionally biased region" description="Acidic residues" evidence="1">
    <location>
        <begin position="92"/>
        <end position="119"/>
    </location>
</feature>
<evidence type="ECO:0000313" key="3">
    <source>
        <dbReference type="Proteomes" id="UP000002191"/>
    </source>
</evidence>
<sequence length="127" mass="13704">MNTMDAMDKTQPYLDEDGTLVIPFECGDHTYKYWKQEGRSLADILAELGAGEDVWVRYTHAAYCPLEAQGVAAGAHPLKPGGLGEADRDMLSDDTLDNDDALDSDDSSGLESFGSEEADLAQAARMA</sequence>
<dbReference type="OrthoDB" id="5460048at2"/>
<dbReference type="STRING" id="643562.Daes_2348"/>
<dbReference type="eggNOG" id="ENOG50318AB">
    <property type="taxonomic scope" value="Bacteria"/>
</dbReference>
<organism evidence="2 3">
    <name type="scientific">Pseudodesulfovibrio aespoeensis (strain ATCC 700646 / DSM 10631 / Aspo-2)</name>
    <name type="common">Desulfovibrio aespoeensis</name>
    <dbReference type="NCBI Taxonomy" id="643562"/>
    <lineage>
        <taxon>Bacteria</taxon>
        <taxon>Pseudomonadati</taxon>
        <taxon>Thermodesulfobacteriota</taxon>
        <taxon>Desulfovibrionia</taxon>
        <taxon>Desulfovibrionales</taxon>
        <taxon>Desulfovibrionaceae</taxon>
    </lineage>
</organism>
<evidence type="ECO:0000256" key="1">
    <source>
        <dbReference type="SAM" id="MobiDB-lite"/>
    </source>
</evidence>
<dbReference type="KEGG" id="das:Daes_2348"/>
<reference evidence="2 3" key="2">
    <citation type="journal article" date="2014" name="Genome Announc.">
        <title>Complete Genome Sequence of the Subsurface, Mesophilic Sulfate-Reducing Bacterium Desulfovibrio aespoeensis Aspo-2.</title>
        <authorList>
            <person name="Pedersen K."/>
            <person name="Bengtsson A."/>
            <person name="Edlund J."/>
            <person name="Rabe L."/>
            <person name="Hazen T."/>
            <person name="Chakraborty R."/>
            <person name="Goodwin L."/>
            <person name="Shapiro N."/>
        </authorList>
    </citation>
    <scope>NUCLEOTIDE SEQUENCE [LARGE SCALE GENOMIC DNA]</scope>
    <source>
        <strain evidence="3">ATCC 700646 / DSM 10631 / Aspo-2</strain>
    </source>
</reference>
<protein>
    <submittedName>
        <fullName evidence="2">Uncharacterized protein</fullName>
    </submittedName>
</protein>
<reference evidence="3" key="1">
    <citation type="submission" date="2010-12" db="EMBL/GenBank/DDBJ databases">
        <title>Complete sequence of Desulfovibrio aespoeensis Aspo-2.</title>
        <authorList>
            <consortium name="US DOE Joint Genome Institute"/>
            <person name="Lucas S."/>
            <person name="Copeland A."/>
            <person name="Lapidus A."/>
            <person name="Cheng J.-F."/>
            <person name="Goodwin L."/>
            <person name="Pitluck S."/>
            <person name="Chertkov O."/>
            <person name="Misra M."/>
            <person name="Detter J.C."/>
            <person name="Han C."/>
            <person name="Tapia R."/>
            <person name="Land M."/>
            <person name="Hauser L."/>
            <person name="Kyrpides N."/>
            <person name="Ivanova N."/>
            <person name="Ovchinnikova G."/>
            <person name="Pedersen K."/>
            <person name="Jagevall S."/>
            <person name="Hazen T."/>
            <person name="Woyke T."/>
        </authorList>
    </citation>
    <scope>NUCLEOTIDE SEQUENCE [LARGE SCALE GENOMIC DNA]</scope>
    <source>
        <strain evidence="3">ATCC 700646 / DSM 10631 / Aspo-2</strain>
    </source>
</reference>
<dbReference type="AlphaFoldDB" id="E6VTR6"/>
<evidence type="ECO:0000313" key="2">
    <source>
        <dbReference type="EMBL" id="ADU63353.1"/>
    </source>
</evidence>
<name>E6VTR6_PSEA9</name>
<proteinExistence type="predicted"/>
<accession>E6VTR6</accession>
<dbReference type="RefSeq" id="WP_013515265.1">
    <property type="nucleotide sequence ID" value="NC_014844.1"/>
</dbReference>
<keyword evidence="3" id="KW-1185">Reference proteome</keyword>
<dbReference type="Proteomes" id="UP000002191">
    <property type="component" value="Chromosome"/>
</dbReference>
<gene>
    <name evidence="2" type="ordered locus">Daes_2348</name>
</gene>
<feature type="region of interest" description="Disordered" evidence="1">
    <location>
        <begin position="74"/>
        <end position="127"/>
    </location>
</feature>
<dbReference type="HOGENOM" id="CLU_1966975_0_0_7"/>